<keyword evidence="8 11" id="KW-0472">Membrane</keyword>
<accession>A0ABX6QEM4</accession>
<feature type="signal peptide" evidence="11">
    <location>
        <begin position="1"/>
        <end position="22"/>
    </location>
</feature>
<keyword evidence="13" id="KW-1185">Reference proteome</keyword>
<comment type="similarity">
    <text evidence="10">Belongs to the Omp25/RopB family.</text>
</comment>
<keyword evidence="5 11" id="KW-0732">Signal</keyword>
<comment type="subcellular location">
    <subcellularLocation>
        <location evidence="11">Cell outer membrane</location>
        <topology evidence="11">Multi-pass membrane protein</topology>
    </subcellularLocation>
</comment>
<proteinExistence type="inferred from homology"/>
<dbReference type="SUPFAM" id="SSF56925">
    <property type="entry name" value="OMPA-like"/>
    <property type="match status" value="1"/>
</dbReference>
<evidence type="ECO:0000313" key="13">
    <source>
        <dbReference type="Proteomes" id="UP000509443"/>
    </source>
</evidence>
<keyword evidence="3 11" id="KW-1134">Transmembrane beta strand</keyword>
<comment type="similarity">
    <text evidence="1 11">Belongs to the alphaproteobacteria porin family.</text>
</comment>
<dbReference type="InterPro" id="IPR003684">
    <property type="entry name" value="Porin_alphabac"/>
</dbReference>
<protein>
    <recommendedName>
        <fullName evidence="11">Porin</fullName>
    </recommendedName>
</protein>
<dbReference type="InterPro" id="IPR011250">
    <property type="entry name" value="OMP/PagP_B-barrel"/>
</dbReference>
<evidence type="ECO:0000256" key="5">
    <source>
        <dbReference type="ARBA" id="ARBA00022729"/>
    </source>
</evidence>
<organism evidence="12 13">
    <name type="scientific">Bartonella alsatica</name>
    <dbReference type="NCBI Taxonomy" id="52764"/>
    <lineage>
        <taxon>Bacteria</taxon>
        <taxon>Pseudomonadati</taxon>
        <taxon>Pseudomonadota</taxon>
        <taxon>Alphaproteobacteria</taxon>
        <taxon>Hyphomicrobiales</taxon>
        <taxon>Bartonellaceae</taxon>
        <taxon>Bartonella</taxon>
    </lineage>
</organism>
<dbReference type="InterPro" id="IPR051692">
    <property type="entry name" value="OMP-like"/>
</dbReference>
<dbReference type="Pfam" id="PF02530">
    <property type="entry name" value="Porin_2"/>
    <property type="match status" value="1"/>
</dbReference>
<sequence>MNTKYLVTISAFAFFSVSIVEAADAIISQQPAQVVSSIATPTFSWQGFYFGGQIGGFSSKLSAMAFDDDSPFFSDEESKHKKWVPVEEKYLPKLSGFVGGFYAGANVDLGNSFILGVDTDVFLSGRKKTQTIVVIDEKNAVLIGRTDQNKSDNVKKERIHDLAKQVIEQSVRGSVNGVSQSNVGDQRAEKHNQKQDHINFSHTLKQKWTGATRVRVGFSANRIMPYIAGGVAYGQLQDILSLSITGEENLGAKLDKTKTMVGYTFGGGVDFAMTDNIILRTEYRYSDFGKKKFGDKIELNYKTNDFRFGIAYKF</sequence>
<evidence type="ECO:0000256" key="8">
    <source>
        <dbReference type="ARBA" id="ARBA00023136"/>
    </source>
</evidence>
<feature type="chain" id="PRO_5045012357" description="Porin" evidence="11">
    <location>
        <begin position="23"/>
        <end position="314"/>
    </location>
</feature>
<evidence type="ECO:0000256" key="2">
    <source>
        <dbReference type="ARBA" id="ARBA00022448"/>
    </source>
</evidence>
<keyword evidence="4 11" id="KW-0812">Transmembrane</keyword>
<dbReference type="EMBL" id="CP058235">
    <property type="protein sequence ID" value="QLC51582.1"/>
    <property type="molecule type" value="Genomic_DNA"/>
</dbReference>
<keyword evidence="7 11" id="KW-0626">Porin</keyword>
<evidence type="ECO:0000256" key="10">
    <source>
        <dbReference type="ARBA" id="ARBA00038306"/>
    </source>
</evidence>
<comment type="domain">
    <text evidence="11">Consists of 16-stranded beta-barrel sheets, with large surface-exposed loops, that form a transmembrane pore at the center of each barrel. The pore is partially ocluded by a peptide loop that folds into the pore lumen.</text>
</comment>
<evidence type="ECO:0000256" key="6">
    <source>
        <dbReference type="ARBA" id="ARBA00023065"/>
    </source>
</evidence>
<evidence type="ECO:0000256" key="3">
    <source>
        <dbReference type="ARBA" id="ARBA00022452"/>
    </source>
</evidence>
<gene>
    <name evidence="12" type="ORF">HWV54_01135</name>
</gene>
<keyword evidence="9 11" id="KW-0998">Cell outer membrane</keyword>
<evidence type="ECO:0000256" key="4">
    <source>
        <dbReference type="ARBA" id="ARBA00022692"/>
    </source>
</evidence>
<dbReference type="RefSeq" id="WP_005865019.1">
    <property type="nucleotide sequence ID" value="NZ_CACVBB010000004.1"/>
</dbReference>
<dbReference type="PANTHER" id="PTHR34001">
    <property type="entry name" value="BLL7405 PROTEIN"/>
    <property type="match status" value="1"/>
</dbReference>
<dbReference type="PANTHER" id="PTHR34001:SF3">
    <property type="entry name" value="BLL7405 PROTEIN"/>
    <property type="match status" value="1"/>
</dbReference>
<evidence type="ECO:0000256" key="1">
    <source>
        <dbReference type="ARBA" id="ARBA00009521"/>
    </source>
</evidence>
<keyword evidence="6 11" id="KW-0406">Ion transport</keyword>
<comment type="function">
    <text evidence="11">Forms passive diffusion pores that allow small molecular weight hydrophilic materials across the outer membrane.</text>
</comment>
<reference evidence="12 13" key="1">
    <citation type="submission" date="2020-06" db="EMBL/GenBank/DDBJ databases">
        <title>Complete closed genome sequence of Bartonella alsatica CIP 105477.</title>
        <authorList>
            <person name="Thibau A."/>
            <person name="Schultze T.G."/>
            <person name="Kempf V.A.J."/>
        </authorList>
    </citation>
    <scope>NUCLEOTIDE SEQUENCE [LARGE SCALE GENOMIC DNA]</scope>
    <source>
        <strain evidence="12 13">CIP 105477</strain>
    </source>
</reference>
<evidence type="ECO:0000313" key="12">
    <source>
        <dbReference type="EMBL" id="QLC51582.1"/>
    </source>
</evidence>
<dbReference type="Gene3D" id="2.40.160.20">
    <property type="match status" value="1"/>
</dbReference>
<evidence type="ECO:0000256" key="9">
    <source>
        <dbReference type="ARBA" id="ARBA00023237"/>
    </source>
</evidence>
<dbReference type="Proteomes" id="UP000509443">
    <property type="component" value="Chromosome"/>
</dbReference>
<evidence type="ECO:0000256" key="7">
    <source>
        <dbReference type="ARBA" id="ARBA00023114"/>
    </source>
</evidence>
<evidence type="ECO:0000256" key="11">
    <source>
        <dbReference type="RuleBase" id="RU364005"/>
    </source>
</evidence>
<name>A0ABX6QEM4_9HYPH</name>
<keyword evidence="2 11" id="KW-0813">Transport</keyword>